<dbReference type="InterPro" id="IPR020904">
    <property type="entry name" value="Sc_DH/Rdtase_CS"/>
</dbReference>
<evidence type="ECO:0000256" key="3">
    <source>
        <dbReference type="ARBA" id="ARBA00023002"/>
    </source>
</evidence>
<name>A0A8H6R8A1_9PEZI</name>
<evidence type="ECO:0000313" key="5">
    <source>
        <dbReference type="Proteomes" id="UP000660729"/>
    </source>
</evidence>
<reference evidence="4" key="1">
    <citation type="submission" date="2020-04" db="EMBL/GenBank/DDBJ databases">
        <title>Draft genome resource of the tomato pathogen Pseudocercospora fuligena.</title>
        <authorList>
            <person name="Zaccaron A."/>
        </authorList>
    </citation>
    <scope>NUCLEOTIDE SEQUENCE</scope>
    <source>
        <strain evidence="4">PF001</strain>
    </source>
</reference>
<comment type="caution">
    <text evidence="4">The sequence shown here is derived from an EMBL/GenBank/DDBJ whole genome shotgun (WGS) entry which is preliminary data.</text>
</comment>
<dbReference type="OrthoDB" id="498125at2759"/>
<dbReference type="PANTHER" id="PTHR42760">
    <property type="entry name" value="SHORT-CHAIN DEHYDROGENASES/REDUCTASES FAMILY MEMBER"/>
    <property type="match status" value="1"/>
</dbReference>
<keyword evidence="3" id="KW-0560">Oxidoreductase</keyword>
<dbReference type="EMBL" id="JABCIY010000235">
    <property type="protein sequence ID" value="KAF7187140.1"/>
    <property type="molecule type" value="Genomic_DNA"/>
</dbReference>
<organism evidence="4 5">
    <name type="scientific">Pseudocercospora fuligena</name>
    <dbReference type="NCBI Taxonomy" id="685502"/>
    <lineage>
        <taxon>Eukaryota</taxon>
        <taxon>Fungi</taxon>
        <taxon>Dikarya</taxon>
        <taxon>Ascomycota</taxon>
        <taxon>Pezizomycotina</taxon>
        <taxon>Dothideomycetes</taxon>
        <taxon>Dothideomycetidae</taxon>
        <taxon>Mycosphaerellales</taxon>
        <taxon>Mycosphaerellaceae</taxon>
        <taxon>Pseudocercospora</taxon>
    </lineage>
</organism>
<proteinExistence type="inferred from homology"/>
<dbReference type="PRINTS" id="PR00081">
    <property type="entry name" value="GDHRDH"/>
</dbReference>
<dbReference type="Proteomes" id="UP000660729">
    <property type="component" value="Unassembled WGS sequence"/>
</dbReference>
<gene>
    <name evidence="4" type="ORF">HII31_11521</name>
</gene>
<dbReference type="PROSITE" id="PS00061">
    <property type="entry name" value="ADH_SHORT"/>
    <property type="match status" value="1"/>
</dbReference>
<keyword evidence="2" id="KW-0521">NADP</keyword>
<dbReference type="FunFam" id="3.40.50.720:FF:000084">
    <property type="entry name" value="Short-chain dehydrogenase reductase"/>
    <property type="match status" value="1"/>
</dbReference>
<dbReference type="PANTHER" id="PTHR42760:SF115">
    <property type="entry name" value="3-OXOACYL-[ACYL-CARRIER-PROTEIN] REDUCTASE FABG"/>
    <property type="match status" value="1"/>
</dbReference>
<sequence length="283" mass="30460">MTAEFPIYPDLKGKVALITGIGQVGRPNSETWGNGAAAARILSHNGVKIFGCDLNLSAAEYTKKRLQSDNPNAVCDVVSADMTNIKDIEAFAKAAFEKHGRIDILYNNVGMTAPGDPGSMTEEAWQKMIDLNLNSVFRCCRLVLPIMEKQGSGTIINNASITAMRYIGKPQIAYATAKAAVIQYTKATGCMYASRGVRMNCVVPGLMYTPLVENLEMSDKEEDREVGRKITQHNVPMGRMGDGHDVGNGVAFLASNVSKYITSHALVIDGGITESTGTGFVQS</sequence>
<dbReference type="AlphaFoldDB" id="A0A8H6R8A1"/>
<dbReference type="SUPFAM" id="SSF51735">
    <property type="entry name" value="NAD(P)-binding Rossmann-fold domains"/>
    <property type="match status" value="1"/>
</dbReference>
<protein>
    <submittedName>
        <fullName evidence="4">Levodione reductase</fullName>
    </submittedName>
</protein>
<comment type="similarity">
    <text evidence="1">Belongs to the short-chain dehydrogenases/reductases (SDR) family.</text>
</comment>
<dbReference type="Pfam" id="PF13561">
    <property type="entry name" value="adh_short_C2"/>
    <property type="match status" value="1"/>
</dbReference>
<accession>A0A8H6R8A1</accession>
<evidence type="ECO:0000256" key="2">
    <source>
        <dbReference type="ARBA" id="ARBA00022857"/>
    </source>
</evidence>
<dbReference type="PRINTS" id="PR00080">
    <property type="entry name" value="SDRFAMILY"/>
</dbReference>
<evidence type="ECO:0000313" key="4">
    <source>
        <dbReference type="EMBL" id="KAF7187140.1"/>
    </source>
</evidence>
<evidence type="ECO:0000256" key="1">
    <source>
        <dbReference type="ARBA" id="ARBA00006484"/>
    </source>
</evidence>
<keyword evidence="5" id="KW-1185">Reference proteome</keyword>
<dbReference type="InterPro" id="IPR036291">
    <property type="entry name" value="NAD(P)-bd_dom_sf"/>
</dbReference>
<dbReference type="InterPro" id="IPR002347">
    <property type="entry name" value="SDR_fam"/>
</dbReference>
<dbReference type="Gene3D" id="3.40.50.720">
    <property type="entry name" value="NAD(P)-binding Rossmann-like Domain"/>
    <property type="match status" value="1"/>
</dbReference>
<dbReference type="GO" id="GO:0016616">
    <property type="term" value="F:oxidoreductase activity, acting on the CH-OH group of donors, NAD or NADP as acceptor"/>
    <property type="evidence" value="ECO:0007669"/>
    <property type="project" value="TreeGrafter"/>
</dbReference>